<evidence type="ECO:0000256" key="5">
    <source>
        <dbReference type="ARBA" id="ARBA00023163"/>
    </source>
</evidence>
<feature type="domain" description="HTH myb-type" evidence="9">
    <location>
        <begin position="101"/>
        <end position="155"/>
    </location>
</feature>
<feature type="compositionally biased region" description="Basic residues" evidence="7">
    <location>
        <begin position="314"/>
        <end position="333"/>
    </location>
</feature>
<evidence type="ECO:0000256" key="6">
    <source>
        <dbReference type="ARBA" id="ARBA00023242"/>
    </source>
</evidence>
<evidence type="ECO:0000256" key="4">
    <source>
        <dbReference type="ARBA" id="ARBA00023125"/>
    </source>
</evidence>
<dbReference type="FunFam" id="1.10.10.60:FF:000356">
    <property type="entry name" value="MYB transcription factor"/>
    <property type="match status" value="1"/>
</dbReference>
<feature type="compositionally biased region" description="Low complexity" evidence="7">
    <location>
        <begin position="1"/>
        <end position="11"/>
    </location>
</feature>
<name>A0ABC8ZQP4_9POAL</name>
<dbReference type="GO" id="GO:0003677">
    <property type="term" value="F:DNA binding"/>
    <property type="evidence" value="ECO:0007669"/>
    <property type="project" value="UniProtKB-KW"/>
</dbReference>
<evidence type="ECO:0000313" key="10">
    <source>
        <dbReference type="EMBL" id="CAL4964199.1"/>
    </source>
</evidence>
<feature type="region of interest" description="Disordered" evidence="7">
    <location>
        <begin position="1"/>
        <end position="51"/>
    </location>
</feature>
<evidence type="ECO:0000256" key="3">
    <source>
        <dbReference type="ARBA" id="ARBA00023015"/>
    </source>
</evidence>
<gene>
    <name evidence="10" type="ORF">URODEC1_LOCUS46539</name>
</gene>
<evidence type="ECO:0000259" key="8">
    <source>
        <dbReference type="PROSITE" id="PS50090"/>
    </source>
</evidence>
<feature type="domain" description="Myb-like" evidence="8">
    <location>
        <begin position="101"/>
        <end position="151"/>
    </location>
</feature>
<evidence type="ECO:0000259" key="9">
    <source>
        <dbReference type="PROSITE" id="PS51294"/>
    </source>
</evidence>
<reference evidence="10" key="1">
    <citation type="submission" date="2024-10" db="EMBL/GenBank/DDBJ databases">
        <authorList>
            <person name="Ryan C."/>
        </authorList>
    </citation>
    <scope>NUCLEOTIDE SEQUENCE [LARGE SCALE GENOMIC DNA]</scope>
</reference>
<feature type="region of interest" description="Disordered" evidence="7">
    <location>
        <begin position="155"/>
        <end position="187"/>
    </location>
</feature>
<keyword evidence="4" id="KW-0238">DNA-binding</keyword>
<feature type="compositionally biased region" description="Basic residues" evidence="7">
    <location>
        <begin position="358"/>
        <end position="370"/>
    </location>
</feature>
<dbReference type="Gene3D" id="1.10.10.60">
    <property type="entry name" value="Homeodomain-like"/>
    <property type="match status" value="2"/>
</dbReference>
<feature type="domain" description="Myb-like" evidence="8">
    <location>
        <begin position="54"/>
        <end position="100"/>
    </location>
</feature>
<dbReference type="PROSITE" id="PS51294">
    <property type="entry name" value="HTH_MYB"/>
    <property type="match status" value="2"/>
</dbReference>
<keyword evidence="3" id="KW-0805">Transcription regulation</keyword>
<dbReference type="InterPro" id="IPR017930">
    <property type="entry name" value="Myb_dom"/>
</dbReference>
<feature type="compositionally biased region" description="Low complexity" evidence="7">
    <location>
        <begin position="169"/>
        <end position="179"/>
    </location>
</feature>
<dbReference type="EMBL" id="OZ075129">
    <property type="protein sequence ID" value="CAL4964199.1"/>
    <property type="molecule type" value="Genomic_DNA"/>
</dbReference>
<proteinExistence type="predicted"/>
<keyword evidence="6" id="KW-0539">Nucleus</keyword>
<keyword evidence="2" id="KW-0677">Repeat</keyword>
<evidence type="ECO:0000256" key="7">
    <source>
        <dbReference type="SAM" id="MobiDB-lite"/>
    </source>
</evidence>
<dbReference type="PANTHER" id="PTHR45614:SF259">
    <property type="entry name" value="MYB DOMAIN PROTEIN 89-RELATED"/>
    <property type="match status" value="1"/>
</dbReference>
<evidence type="ECO:0000256" key="1">
    <source>
        <dbReference type="ARBA" id="ARBA00004123"/>
    </source>
</evidence>
<dbReference type="FunFam" id="1.10.10.60:FF:000060">
    <property type="entry name" value="MYB transcription factor"/>
    <property type="match status" value="1"/>
</dbReference>
<dbReference type="GO" id="GO:0005634">
    <property type="term" value="C:nucleus"/>
    <property type="evidence" value="ECO:0007669"/>
    <property type="project" value="UniProtKB-SubCell"/>
</dbReference>
<organism evidence="10 11">
    <name type="scientific">Urochloa decumbens</name>
    <dbReference type="NCBI Taxonomy" id="240449"/>
    <lineage>
        <taxon>Eukaryota</taxon>
        <taxon>Viridiplantae</taxon>
        <taxon>Streptophyta</taxon>
        <taxon>Embryophyta</taxon>
        <taxon>Tracheophyta</taxon>
        <taxon>Spermatophyta</taxon>
        <taxon>Magnoliopsida</taxon>
        <taxon>Liliopsida</taxon>
        <taxon>Poales</taxon>
        <taxon>Poaceae</taxon>
        <taxon>PACMAD clade</taxon>
        <taxon>Panicoideae</taxon>
        <taxon>Panicodae</taxon>
        <taxon>Paniceae</taxon>
        <taxon>Melinidinae</taxon>
        <taxon>Urochloa</taxon>
    </lineage>
</organism>
<dbReference type="AlphaFoldDB" id="A0ABC8ZQP4"/>
<protein>
    <submittedName>
        <fullName evidence="10">Uncharacterized protein</fullName>
    </submittedName>
</protein>
<feature type="region of interest" description="Disordered" evidence="7">
    <location>
        <begin position="309"/>
        <end position="385"/>
    </location>
</feature>
<dbReference type="InterPro" id="IPR001005">
    <property type="entry name" value="SANT/Myb"/>
</dbReference>
<sequence length="385" mass="42458">MAHEMAAFFGAAPPPAPFREDRRRHRDAAADDVEDGGAVHGHGGGGGQGKLCARGHWRPAEDAKLKELVAQYGPQNWNLIAEKLDGRSGKSCRLRWFNQLDPRINRRAFSEEEEERLMAAHRAYGNKWALIARLFPGRTDNAVKNHWHVLMARRQREQSGALRRRKPHSSSSTTSSSSSPGPVPQHHYSPVVVLHHHHYAAAGSSPPLPFHHSSIAGGARAHGGVSTEVAAAEPVVDTRAYSGGESDESASTCTTDLSLGSAAAAPCFYQSAYSGKNPRRRGCVHGLLCWRSHVVSRLTCVVFVRPQATTRPRAPPRSRRAPGPPSRRRRRRPGAPATRSRCPSSTSSAWARHDRSEPRRRRVYRRRSKTTRAPVTRTMDPCLLA</sequence>
<keyword evidence="11" id="KW-1185">Reference proteome</keyword>
<feature type="compositionally biased region" description="Gly residues" evidence="7">
    <location>
        <begin position="38"/>
        <end position="49"/>
    </location>
</feature>
<accession>A0ABC8ZQP4</accession>
<dbReference type="PANTHER" id="PTHR45614">
    <property type="entry name" value="MYB PROTEIN-RELATED"/>
    <property type="match status" value="1"/>
</dbReference>
<comment type="subcellular location">
    <subcellularLocation>
        <location evidence="1">Nucleus</location>
    </subcellularLocation>
</comment>
<dbReference type="SMART" id="SM00717">
    <property type="entry name" value="SANT"/>
    <property type="match status" value="2"/>
</dbReference>
<dbReference type="SUPFAM" id="SSF46689">
    <property type="entry name" value="Homeodomain-like"/>
    <property type="match status" value="1"/>
</dbReference>
<dbReference type="InterPro" id="IPR050560">
    <property type="entry name" value="MYB_TF"/>
</dbReference>
<dbReference type="InterPro" id="IPR009057">
    <property type="entry name" value="Homeodomain-like_sf"/>
</dbReference>
<dbReference type="Pfam" id="PF13921">
    <property type="entry name" value="Myb_DNA-bind_6"/>
    <property type="match status" value="1"/>
</dbReference>
<dbReference type="CDD" id="cd00167">
    <property type="entry name" value="SANT"/>
    <property type="match status" value="2"/>
</dbReference>
<dbReference type="Proteomes" id="UP001497457">
    <property type="component" value="Chromosome 19rd"/>
</dbReference>
<evidence type="ECO:0000256" key="2">
    <source>
        <dbReference type="ARBA" id="ARBA00022737"/>
    </source>
</evidence>
<evidence type="ECO:0000313" key="11">
    <source>
        <dbReference type="Proteomes" id="UP001497457"/>
    </source>
</evidence>
<dbReference type="PROSITE" id="PS50090">
    <property type="entry name" value="MYB_LIKE"/>
    <property type="match status" value="2"/>
</dbReference>
<keyword evidence="5" id="KW-0804">Transcription</keyword>
<feature type="domain" description="HTH myb-type" evidence="9">
    <location>
        <begin position="54"/>
        <end position="100"/>
    </location>
</feature>